<keyword evidence="5 12" id="KW-0812">Transmembrane</keyword>
<dbReference type="FunFam" id="3.40.50.300:FF:000054">
    <property type="entry name" value="ABC multidrug transporter atrF"/>
    <property type="match status" value="1"/>
</dbReference>
<dbReference type="GO" id="GO:0016887">
    <property type="term" value="F:ATP hydrolysis activity"/>
    <property type="evidence" value="ECO:0007669"/>
    <property type="project" value="InterPro"/>
</dbReference>
<comment type="subcellular location">
    <subcellularLocation>
        <location evidence="1">Cell membrane</location>
        <topology evidence="1">Multi-pass membrane protein</topology>
    </subcellularLocation>
</comment>
<keyword evidence="15" id="KW-1185">Reference proteome</keyword>
<feature type="transmembrane region" description="Helical" evidence="12">
    <location>
        <begin position="759"/>
        <end position="779"/>
    </location>
</feature>
<dbReference type="CDD" id="cd03233">
    <property type="entry name" value="ABCG_PDR_domain1"/>
    <property type="match status" value="1"/>
</dbReference>
<feature type="transmembrane region" description="Helical" evidence="12">
    <location>
        <begin position="1338"/>
        <end position="1360"/>
    </location>
</feature>
<dbReference type="Proteomes" id="UP000179179">
    <property type="component" value="Unassembled WGS sequence"/>
</dbReference>
<dbReference type="SUPFAM" id="SSF52540">
    <property type="entry name" value="P-loop containing nucleoside triphosphate hydrolases"/>
    <property type="match status" value="2"/>
</dbReference>
<dbReference type="Pfam" id="PF06422">
    <property type="entry name" value="PDR_CDR"/>
    <property type="match status" value="2"/>
</dbReference>
<evidence type="ECO:0000259" key="13">
    <source>
        <dbReference type="PROSITE" id="PS50893"/>
    </source>
</evidence>
<feature type="non-terminal residue" evidence="14">
    <location>
        <position position="1"/>
    </location>
</feature>
<name>A0A1F8AFA5_9EURO</name>
<keyword evidence="3" id="KW-0813">Transport</keyword>
<dbReference type="InterPro" id="IPR043926">
    <property type="entry name" value="ABCG_dom"/>
</dbReference>
<dbReference type="PROSITE" id="PS50893">
    <property type="entry name" value="ABC_TRANSPORTER_2"/>
    <property type="match status" value="2"/>
</dbReference>
<evidence type="ECO:0000256" key="11">
    <source>
        <dbReference type="SAM" id="MobiDB-lite"/>
    </source>
</evidence>
<dbReference type="SMART" id="SM00382">
    <property type="entry name" value="AAA"/>
    <property type="match status" value="2"/>
</dbReference>
<feature type="compositionally biased region" description="Polar residues" evidence="11">
    <location>
        <begin position="62"/>
        <end position="79"/>
    </location>
</feature>
<feature type="compositionally biased region" description="Basic and acidic residues" evidence="11">
    <location>
        <begin position="810"/>
        <end position="827"/>
    </location>
</feature>
<proteinExistence type="inferred from homology"/>
<dbReference type="InterPro" id="IPR003593">
    <property type="entry name" value="AAA+_ATPase"/>
</dbReference>
<dbReference type="InterPro" id="IPR029481">
    <property type="entry name" value="ABC_trans_N"/>
</dbReference>
<evidence type="ECO:0000256" key="10">
    <source>
        <dbReference type="SAM" id="Coils"/>
    </source>
</evidence>
<feature type="region of interest" description="Disordered" evidence="11">
    <location>
        <begin position="38"/>
        <end position="112"/>
    </location>
</feature>
<dbReference type="EMBL" id="LYCR01000003">
    <property type="protein sequence ID" value="OGM50361.1"/>
    <property type="molecule type" value="Genomic_DNA"/>
</dbReference>
<gene>
    <name evidence="14" type="ORF">ABOM_000983</name>
</gene>
<dbReference type="GeneID" id="34444373"/>
<evidence type="ECO:0000256" key="9">
    <source>
        <dbReference type="ARBA" id="ARBA00023136"/>
    </source>
</evidence>
<keyword evidence="6" id="KW-0547">Nucleotide-binding</keyword>
<feature type="transmembrane region" description="Helical" evidence="12">
    <location>
        <begin position="558"/>
        <end position="584"/>
    </location>
</feature>
<feature type="domain" description="ABC transporter" evidence="13">
    <location>
        <begin position="853"/>
        <end position="1096"/>
    </location>
</feature>
<evidence type="ECO:0000256" key="8">
    <source>
        <dbReference type="ARBA" id="ARBA00022989"/>
    </source>
</evidence>
<dbReference type="FunFam" id="3.40.50.300:FF:002416">
    <property type="entry name" value="ABC multidrug transporter (Eurofung)"/>
    <property type="match status" value="1"/>
</dbReference>
<evidence type="ECO:0000313" key="15">
    <source>
        <dbReference type="Proteomes" id="UP000179179"/>
    </source>
</evidence>
<keyword evidence="8 12" id="KW-1133">Transmembrane helix</keyword>
<feature type="transmembrane region" description="Helical" evidence="12">
    <location>
        <begin position="1457"/>
        <end position="1477"/>
    </location>
</feature>
<dbReference type="InterPro" id="IPR013525">
    <property type="entry name" value="ABC2_TM"/>
</dbReference>
<dbReference type="OrthoDB" id="245989at2759"/>
<feature type="transmembrane region" description="Helical" evidence="12">
    <location>
        <begin position="1194"/>
        <end position="1212"/>
    </location>
</feature>
<dbReference type="InterPro" id="IPR003439">
    <property type="entry name" value="ABC_transporter-like_ATP-bd"/>
</dbReference>
<dbReference type="InterPro" id="IPR010929">
    <property type="entry name" value="PDR_CDR_ABC"/>
</dbReference>
<feature type="compositionally biased region" description="Low complexity" evidence="11">
    <location>
        <begin position="46"/>
        <end position="61"/>
    </location>
</feature>
<dbReference type="PANTHER" id="PTHR19241">
    <property type="entry name" value="ATP-BINDING CASSETTE TRANSPORTER"/>
    <property type="match status" value="1"/>
</dbReference>
<feature type="transmembrane region" description="Helical" evidence="12">
    <location>
        <begin position="640"/>
        <end position="658"/>
    </location>
</feature>
<keyword evidence="10" id="KW-0175">Coiled coil</keyword>
<dbReference type="Pfam" id="PF19055">
    <property type="entry name" value="ABC2_membrane_7"/>
    <property type="match status" value="2"/>
</dbReference>
<dbReference type="CDD" id="cd03232">
    <property type="entry name" value="ABCG_PDR_domain2"/>
    <property type="match status" value="1"/>
</dbReference>
<keyword evidence="7" id="KW-0067">ATP-binding</keyword>
<evidence type="ECO:0000256" key="1">
    <source>
        <dbReference type="ARBA" id="ARBA00004651"/>
    </source>
</evidence>
<dbReference type="Gene3D" id="3.40.50.300">
    <property type="entry name" value="P-loop containing nucleotide triphosphate hydrolases"/>
    <property type="match status" value="2"/>
</dbReference>
<dbReference type="PROSITE" id="PS00211">
    <property type="entry name" value="ABC_TRANSPORTER_1"/>
    <property type="match status" value="1"/>
</dbReference>
<dbReference type="InterPro" id="IPR027417">
    <property type="entry name" value="P-loop_NTPase"/>
</dbReference>
<sequence>FIFGTFVTNVWFNLNDSTSFVTQKITINSTVTMEGGHLSRDIAPDMSSMSASSSNLSSNSSPAQNAGSNETEKSSQPGSLNRRLTEDEIARVLSRRRTGESEEDTEGGTEAMAQIMRLVSRMFGDERKTNSDEEKTRHLGVVWKHLTVKGVGLGAAIQPTNSEILLALPRKIKSLLTRGRNRPPLRTIIGDFTGCVRPGEMLLVLGRPGSGCSTFLKAIGNQRSGYKSVEGDVRYGGTDAQTMADKYRSEVLYNPEDDLHYPTLTVRDTLLFALKTRTPNKASRLPGESRKEYQETFLSAIAKLFWIEHALDTKVGNELIRGISGGEKKRVSIAEALVTRASTQSWDNSTKGLDASTALEYVQSLRSLTDMANVSTLVALYQASENLYKLFDKVIFIEEGKCVYYGRADSARHYFESLGFECAPRWTTPDFLLSVTDPQARRVRQGWEDRIPRTAEEFRKIYRKSDIYKATLADNESFEEELESQKEEREAARKESEKKNYTVSFYHQVAILTHRQFLIMYGDKTTLIGKWVILTGQALITGSLFYDLPQTRSFSAGVFTRGGVMFYVLLFNALLALAELTSFFGTQPVILKHKSFSFYRPSAFALAQVIVDIPIIFVQVTLFELIVYFMANLSRTPSQFFINFLFIFTLTMTMYSFFRTIGALCGSLDIGYLIPPWKMHPWLKWLIWINPVQYAFEGVMSNEFYNMDIQCVPPSIVPDGPNALPGHQTCAIQGSSANQLMVQGSNYIKSAFTYSRSHLWRNFGIIIAWLALFIALTMLGMELQKPNKGGSAATIFKRGEEPETVKRALENKELPEDVETGNKEKGVDGNMNESTSEDSGEKVTGIAQSTSIFTWRNLNYTIPYKGGEKQLLQDVQGYVKPGRLTALVGASGAGKTTLLNTLAQRINFGVVTGEFLVDGRPLPRSFQRATGFAEQMDIHEPTATVRESLRFSALLRQPKEVPIHEKYDYCEKILDLLEMRSIAGATVGSGGIGLSEEQRKRLTIAVELASKPQLLLFLDEPTSGLDSLAAFNIVRFLRRLADAGQAILCTIHQPSAVLFEHFDDLLLLQSGGKVVYNGELGQDSSKLISYFERNGGKKCPTHANPAEYMLEVIGAGNPDYKGQDWSEVWAKSSENKQLTGEIESIIQSRRKKREEDSDDDRREYAMPIGVQVLAVTKRAFVAYWRSPEYNLGKFLLHIFTGLFNTFTFWHLGNSYIDMQSRLFSIFMTLTIAPPLIQQLQPRFLHFRNLYESREAKAKIYSWVAFVTSAILPELPYSIVAGSIYFNCWYWGVWFPRDSFSAGYVWMFLMLFEMFYVGFGQFIAALAPNELFASLLVPCFFIFVVSFCGVVVPYMALIPFWRSWMYWLTPFHYLLEGLLGVVTHNVSLRCVSREESQFSPPPGETCQSYAGSFAQQAGGYVHDAENGLCSYCQYSEGDTFAAKNFNVYYSHKWRAYGIFWAFVMFNFAAVYAFSWLYLHGIRDIKKWISTRKAKRGA</sequence>
<reference evidence="14 15" key="1">
    <citation type="journal article" date="2016" name="Genome Biol. Evol.">
        <title>Draft genome sequence of an aflatoxigenic Aspergillus species, A. bombycis.</title>
        <authorList>
            <person name="Moore G.G."/>
            <person name="Mack B.M."/>
            <person name="Beltz S.B."/>
            <person name="Gilbert M.K."/>
        </authorList>
    </citation>
    <scope>NUCLEOTIDE SEQUENCE [LARGE SCALE GENOMIC DNA]</scope>
    <source>
        <strain evidence="15">NRRL 26010</strain>
    </source>
</reference>
<evidence type="ECO:0000256" key="4">
    <source>
        <dbReference type="ARBA" id="ARBA00022475"/>
    </source>
</evidence>
<evidence type="ECO:0000256" key="7">
    <source>
        <dbReference type="ARBA" id="ARBA00022840"/>
    </source>
</evidence>
<evidence type="ECO:0000256" key="3">
    <source>
        <dbReference type="ARBA" id="ARBA00022448"/>
    </source>
</evidence>
<dbReference type="InterPro" id="IPR034003">
    <property type="entry name" value="ABCG_PDR_2"/>
</dbReference>
<feature type="transmembrane region" description="Helical" evidence="12">
    <location>
        <begin position="1305"/>
        <end position="1326"/>
    </location>
</feature>
<feature type="transmembrane region" description="Helical" evidence="12">
    <location>
        <begin position="1259"/>
        <end position="1285"/>
    </location>
</feature>
<dbReference type="GO" id="GO:0140359">
    <property type="term" value="F:ABC-type transporter activity"/>
    <property type="evidence" value="ECO:0007669"/>
    <property type="project" value="InterPro"/>
</dbReference>
<accession>A0A1F8AFA5</accession>
<keyword evidence="4" id="KW-1003">Cell membrane</keyword>
<dbReference type="Pfam" id="PF14510">
    <property type="entry name" value="ABC_trans_N"/>
    <property type="match status" value="1"/>
</dbReference>
<feature type="region of interest" description="Disordered" evidence="11">
    <location>
        <begin position="810"/>
        <end position="843"/>
    </location>
</feature>
<comment type="caution">
    <text evidence="14">The sequence shown here is derived from an EMBL/GenBank/DDBJ whole genome shotgun (WGS) entry which is preliminary data.</text>
</comment>
<evidence type="ECO:0000256" key="2">
    <source>
        <dbReference type="ARBA" id="ARBA00006012"/>
    </source>
</evidence>
<dbReference type="Pfam" id="PF01061">
    <property type="entry name" value="ABC2_membrane"/>
    <property type="match status" value="3"/>
</dbReference>
<dbReference type="Pfam" id="PF00005">
    <property type="entry name" value="ABC_tran"/>
    <property type="match status" value="2"/>
</dbReference>
<feature type="transmembrane region" description="Helical" evidence="12">
    <location>
        <begin position="604"/>
        <end position="628"/>
    </location>
</feature>
<organism evidence="14 15">
    <name type="scientific">Aspergillus bombycis</name>
    <dbReference type="NCBI Taxonomy" id="109264"/>
    <lineage>
        <taxon>Eukaryota</taxon>
        <taxon>Fungi</taxon>
        <taxon>Dikarya</taxon>
        <taxon>Ascomycota</taxon>
        <taxon>Pezizomycotina</taxon>
        <taxon>Eurotiomycetes</taxon>
        <taxon>Eurotiomycetidae</taxon>
        <taxon>Eurotiales</taxon>
        <taxon>Aspergillaceae</taxon>
        <taxon>Aspergillus</taxon>
    </lineage>
</organism>
<dbReference type="RefSeq" id="XP_022394078.1">
    <property type="nucleotide sequence ID" value="XM_022528113.1"/>
</dbReference>
<comment type="similarity">
    <text evidence="2">Belongs to the ABC transporter superfamily. ABCG family. PDR (TC 3.A.1.205) subfamily.</text>
</comment>
<evidence type="ECO:0000256" key="5">
    <source>
        <dbReference type="ARBA" id="ARBA00022692"/>
    </source>
</evidence>
<dbReference type="InterPro" id="IPR017871">
    <property type="entry name" value="ABC_transporter-like_CS"/>
</dbReference>
<protein>
    <submittedName>
        <fullName evidence="14">ABC transporter</fullName>
    </submittedName>
</protein>
<feature type="coiled-coil region" evidence="10">
    <location>
        <begin position="468"/>
        <end position="502"/>
    </location>
</feature>
<evidence type="ECO:0000256" key="12">
    <source>
        <dbReference type="SAM" id="Phobius"/>
    </source>
</evidence>
<dbReference type="GO" id="GO:0005524">
    <property type="term" value="F:ATP binding"/>
    <property type="evidence" value="ECO:0007669"/>
    <property type="project" value="UniProtKB-KW"/>
</dbReference>
<dbReference type="GO" id="GO:0005886">
    <property type="term" value="C:plasma membrane"/>
    <property type="evidence" value="ECO:0007669"/>
    <property type="project" value="UniProtKB-SubCell"/>
</dbReference>
<evidence type="ECO:0000313" key="14">
    <source>
        <dbReference type="EMBL" id="OGM50361.1"/>
    </source>
</evidence>
<keyword evidence="9 12" id="KW-0472">Membrane</keyword>
<dbReference type="STRING" id="109264.A0A1F8AFA5"/>
<dbReference type="InterPro" id="IPR034001">
    <property type="entry name" value="ABCG_PDR_1"/>
</dbReference>
<feature type="domain" description="ABC transporter" evidence="13">
    <location>
        <begin position="170"/>
        <end position="424"/>
    </location>
</feature>
<evidence type="ECO:0000256" key="6">
    <source>
        <dbReference type="ARBA" id="ARBA00022741"/>
    </source>
</evidence>